<dbReference type="PANTHER" id="PTHR30053">
    <property type="entry name" value="ELONGATION FACTOR P"/>
    <property type="match status" value="1"/>
</dbReference>
<dbReference type="InterPro" id="IPR008991">
    <property type="entry name" value="Translation_prot_SH3-like_sf"/>
</dbReference>
<dbReference type="FunFam" id="2.40.50.140:FF:000004">
    <property type="entry name" value="Elongation factor P"/>
    <property type="match status" value="1"/>
</dbReference>
<evidence type="ECO:0000259" key="3">
    <source>
        <dbReference type="SMART" id="SM01185"/>
    </source>
</evidence>
<dbReference type="SMART" id="SM00841">
    <property type="entry name" value="Elong-fact-P_C"/>
    <property type="match status" value="1"/>
</dbReference>
<dbReference type="SUPFAM" id="SSF50249">
    <property type="entry name" value="Nucleic acid-binding proteins"/>
    <property type="match status" value="2"/>
</dbReference>
<dbReference type="InterPro" id="IPR001059">
    <property type="entry name" value="Transl_elong_P/YeiP_cen"/>
</dbReference>
<dbReference type="Pfam" id="PF01132">
    <property type="entry name" value="EFP"/>
    <property type="match status" value="1"/>
</dbReference>
<proteinExistence type="inferred from homology"/>
<dbReference type="GO" id="GO:0003746">
    <property type="term" value="F:translation elongation factor activity"/>
    <property type="evidence" value="ECO:0007669"/>
    <property type="project" value="InterPro"/>
</dbReference>
<reference evidence="4 5" key="1">
    <citation type="journal article" date="2024" name="Nat. Commun.">
        <title>Phylogenomics reveals the evolutionary origins of lichenization in chlorophyte algae.</title>
        <authorList>
            <person name="Puginier C."/>
            <person name="Libourel C."/>
            <person name="Otte J."/>
            <person name="Skaloud P."/>
            <person name="Haon M."/>
            <person name="Grisel S."/>
            <person name="Petersen M."/>
            <person name="Berrin J.G."/>
            <person name="Delaux P.M."/>
            <person name="Dal Grande F."/>
            <person name="Keller J."/>
        </authorList>
    </citation>
    <scope>NUCLEOTIDE SEQUENCE [LARGE SCALE GENOMIC DNA]</scope>
    <source>
        <strain evidence="4 5">SAG 2523</strain>
    </source>
</reference>
<dbReference type="Pfam" id="PF08207">
    <property type="entry name" value="EFP_N"/>
    <property type="match status" value="1"/>
</dbReference>
<evidence type="ECO:0000259" key="2">
    <source>
        <dbReference type="SMART" id="SM00841"/>
    </source>
</evidence>
<dbReference type="EMBL" id="JALJOV010000714">
    <property type="protein sequence ID" value="KAK9861697.1"/>
    <property type="molecule type" value="Genomic_DNA"/>
</dbReference>
<keyword evidence="5" id="KW-1185">Reference proteome</keyword>
<dbReference type="InterPro" id="IPR012340">
    <property type="entry name" value="NA-bd_OB-fold"/>
</dbReference>
<dbReference type="InterPro" id="IPR015365">
    <property type="entry name" value="Elong-fact-P_C"/>
</dbReference>
<evidence type="ECO:0000256" key="1">
    <source>
        <dbReference type="ARBA" id="ARBA00009479"/>
    </source>
</evidence>
<evidence type="ECO:0000313" key="5">
    <source>
        <dbReference type="Proteomes" id="UP001485043"/>
    </source>
</evidence>
<comment type="similarity">
    <text evidence="1">Belongs to the elongation factor P family.</text>
</comment>
<dbReference type="Proteomes" id="UP001485043">
    <property type="component" value="Unassembled WGS sequence"/>
</dbReference>
<organism evidence="4 5">
    <name type="scientific">Apatococcus fuscideae</name>
    <dbReference type="NCBI Taxonomy" id="2026836"/>
    <lineage>
        <taxon>Eukaryota</taxon>
        <taxon>Viridiplantae</taxon>
        <taxon>Chlorophyta</taxon>
        <taxon>core chlorophytes</taxon>
        <taxon>Trebouxiophyceae</taxon>
        <taxon>Chlorellales</taxon>
        <taxon>Chlorellaceae</taxon>
        <taxon>Apatococcus</taxon>
    </lineage>
</organism>
<evidence type="ECO:0000313" key="4">
    <source>
        <dbReference type="EMBL" id="KAK9861697.1"/>
    </source>
</evidence>
<dbReference type="SUPFAM" id="SSF50104">
    <property type="entry name" value="Translation proteins SH3-like domain"/>
    <property type="match status" value="1"/>
</dbReference>
<dbReference type="InterPro" id="IPR013185">
    <property type="entry name" value="Transl_elong_KOW-like"/>
</dbReference>
<protein>
    <recommendedName>
        <fullName evidence="6">Elongation factor P</fullName>
    </recommendedName>
</protein>
<evidence type="ECO:0008006" key="6">
    <source>
        <dbReference type="Google" id="ProtNLM"/>
    </source>
</evidence>
<dbReference type="Gene3D" id="2.40.50.140">
    <property type="entry name" value="Nucleic acid-binding proteins"/>
    <property type="match status" value="2"/>
</dbReference>
<name>A0AAW1SYM3_9CHLO</name>
<dbReference type="CDD" id="cd04470">
    <property type="entry name" value="S1_EF-P_repeat_1"/>
    <property type="match status" value="1"/>
</dbReference>
<dbReference type="PANTHER" id="PTHR30053:SF14">
    <property type="entry name" value="TRANSLATION ELONGATION FACTOR KOW-LIKE DOMAIN-CONTAINING PROTEIN"/>
    <property type="match status" value="1"/>
</dbReference>
<dbReference type="Pfam" id="PF09285">
    <property type="entry name" value="Elong-fact-P_C"/>
    <property type="match status" value="1"/>
</dbReference>
<accession>A0AAW1SYM3</accession>
<dbReference type="FunFam" id="2.40.50.140:FF:000009">
    <property type="entry name" value="Elongation factor P"/>
    <property type="match status" value="1"/>
</dbReference>
<feature type="domain" description="Translation elongation factor P/YeiP central" evidence="3">
    <location>
        <begin position="116"/>
        <end position="170"/>
    </location>
</feature>
<dbReference type="Gene3D" id="2.30.30.30">
    <property type="match status" value="1"/>
</dbReference>
<gene>
    <name evidence="4" type="ORF">WJX84_000967</name>
</gene>
<dbReference type="GO" id="GO:0005829">
    <property type="term" value="C:cytosol"/>
    <property type="evidence" value="ECO:0007669"/>
    <property type="project" value="UniProtKB-ARBA"/>
</dbReference>
<dbReference type="NCBIfam" id="NF001810">
    <property type="entry name" value="PRK00529.1"/>
    <property type="match status" value="1"/>
</dbReference>
<comment type="caution">
    <text evidence="4">The sequence shown here is derived from an EMBL/GenBank/DDBJ whole genome shotgun (WGS) entry which is preliminary data.</text>
</comment>
<dbReference type="AlphaFoldDB" id="A0AAW1SYM3"/>
<dbReference type="SMART" id="SM01185">
    <property type="entry name" value="EFP"/>
    <property type="match status" value="1"/>
</dbReference>
<dbReference type="InterPro" id="IPR020599">
    <property type="entry name" value="Transl_elong_fac_P/YeiP"/>
</dbReference>
<feature type="domain" description="Elongation factor P C-terminal" evidence="2">
    <location>
        <begin position="178"/>
        <end position="233"/>
    </location>
</feature>
<dbReference type="InterPro" id="IPR014722">
    <property type="entry name" value="Rib_uL2_dom2"/>
</dbReference>
<dbReference type="GO" id="GO:0043043">
    <property type="term" value="P:peptide biosynthetic process"/>
    <property type="evidence" value="ECO:0007669"/>
    <property type="project" value="InterPro"/>
</dbReference>
<sequence length="236" mass="26671">MLRSIRLFCARKASQGAHTTLQGPPWPKDLGTLWPLDSSFGLEPSRGVKKQATEIRTGDVLDYDGRLLQVVRREYTQGTGRQLGNVQLQLRDMRLGTKRHDRRRSYDMLEVAELEHQTLQYLYSEESKVFFMDPDTFQQVTLARENFGESGRYLQEGMTVQVHYFNGEAISGELPTQIEATVEEAGTYTRGNTAGSDYKSVRISGGITVQAPPYVEAGQKIIINTTNGSFVRRSER</sequence>